<dbReference type="AlphaFoldDB" id="Q0KIM8"/>
<evidence type="ECO:0000313" key="2">
    <source>
        <dbReference type="EMBL" id="ABI34332.1"/>
    </source>
</evidence>
<evidence type="ECO:0000313" key="1">
    <source>
        <dbReference type="EMBL" id="ABI34326.1"/>
    </source>
</evidence>
<protein>
    <submittedName>
        <fullName evidence="1">Uncharacterized protein</fullName>
    </submittedName>
</protein>
<sequence>MLMGTAGKIVRSKWRNSSKGCGAVDGVAPLLIKGSASPRMGPNTAQIRNRRAPMWVPDTG</sequence>
<organism evidence="1">
    <name type="scientific">Solanum demissum</name>
    <name type="common">Wild potato</name>
    <dbReference type="NCBI Taxonomy" id="50514"/>
    <lineage>
        <taxon>Eukaryota</taxon>
        <taxon>Viridiplantae</taxon>
        <taxon>Streptophyta</taxon>
        <taxon>Embryophyta</taxon>
        <taxon>Tracheophyta</taxon>
        <taxon>Spermatophyta</taxon>
        <taxon>Magnoliopsida</taxon>
        <taxon>eudicotyledons</taxon>
        <taxon>Gunneridae</taxon>
        <taxon>Pentapetalae</taxon>
        <taxon>asterids</taxon>
        <taxon>lamiids</taxon>
        <taxon>Solanales</taxon>
        <taxon>Solanaceae</taxon>
        <taxon>Solanoideae</taxon>
        <taxon>Solaneae</taxon>
        <taxon>Solanum</taxon>
    </lineage>
</organism>
<dbReference type="EMBL" id="AC149289">
    <property type="protein sequence ID" value="ABI34332.1"/>
    <property type="molecule type" value="Genomic_DNA"/>
</dbReference>
<reference evidence="1" key="1">
    <citation type="submission" date="2004-06" db="EMBL/GenBank/DDBJ databases">
        <authorList>
            <person name="Buell R."/>
            <person name="Liu J."/>
            <person name="Childs K."/>
            <person name="Zaborsky J."/>
            <person name="Tallon L."/>
            <person name="Wirtz U."/>
            <person name="Wei F."/>
            <person name="Kuang H."/>
            <person name="Zhang P."/>
            <person name="Marano M."/>
            <person name="Baker B."/>
        </authorList>
    </citation>
    <scope>NUCLEOTIDE SEQUENCE</scope>
</reference>
<reference evidence="1" key="2">
    <citation type="submission" date="2006-08" db="EMBL/GenBank/DDBJ databases">
        <authorList>
            <person name="Childs K."/>
        </authorList>
    </citation>
    <scope>NUCLEOTIDE SEQUENCE</scope>
</reference>
<proteinExistence type="predicted"/>
<gene>
    <name evidence="2" type="ORF">SDM1_40t00005</name>
    <name evidence="1" type="ORF">SDM1_4t00002</name>
</gene>
<dbReference type="EMBL" id="AC149488">
    <property type="protein sequence ID" value="ABI34326.1"/>
    <property type="molecule type" value="Genomic_DNA"/>
</dbReference>
<name>Q0KIM8_SOLDE</name>
<accession>Q0KIM8</accession>